<proteinExistence type="predicted"/>
<protein>
    <submittedName>
        <fullName evidence="1">Antitoxin</fullName>
    </submittedName>
</protein>
<dbReference type="STRING" id="1802727.A2937_02210"/>
<evidence type="ECO:0000313" key="2">
    <source>
        <dbReference type="Proteomes" id="UP000177987"/>
    </source>
</evidence>
<name>A0A1G2SD63_9BACT</name>
<gene>
    <name evidence="1" type="ORF">A2937_02210</name>
</gene>
<comment type="caution">
    <text evidence="1">The sequence shown here is derived from an EMBL/GenBank/DDBJ whole genome shotgun (WGS) entry which is preliminary data.</text>
</comment>
<dbReference type="AlphaFoldDB" id="A0A1G2SD63"/>
<reference evidence="1 2" key="1">
    <citation type="journal article" date="2016" name="Nat. Commun.">
        <title>Thousands of microbial genomes shed light on interconnected biogeochemical processes in an aquifer system.</title>
        <authorList>
            <person name="Anantharaman K."/>
            <person name="Brown C.T."/>
            <person name="Hug L.A."/>
            <person name="Sharon I."/>
            <person name="Castelle C.J."/>
            <person name="Probst A.J."/>
            <person name="Thomas B.C."/>
            <person name="Singh A."/>
            <person name="Wilkins M.J."/>
            <person name="Karaoz U."/>
            <person name="Brodie E.L."/>
            <person name="Williams K.H."/>
            <person name="Hubbard S.S."/>
            <person name="Banfield J.F."/>
        </authorList>
    </citation>
    <scope>NUCLEOTIDE SEQUENCE [LARGE SCALE GENOMIC DNA]</scope>
</reference>
<accession>A0A1G2SD63</accession>
<dbReference type="Proteomes" id="UP000177987">
    <property type="component" value="Unassembled WGS sequence"/>
</dbReference>
<evidence type="ECO:0000313" key="1">
    <source>
        <dbReference type="EMBL" id="OHA82997.1"/>
    </source>
</evidence>
<organism evidence="1 2">
    <name type="scientific">Candidatus Yonathbacteria bacterium RIFCSPLOWO2_01_FULL_47_33b</name>
    <dbReference type="NCBI Taxonomy" id="1802727"/>
    <lineage>
        <taxon>Bacteria</taxon>
        <taxon>Candidatus Yonathiibacteriota</taxon>
    </lineage>
</organism>
<dbReference type="InterPro" id="IPR022148">
    <property type="entry name" value="CopG_antitoxin"/>
</dbReference>
<dbReference type="EMBL" id="MHUW01000021">
    <property type="protein sequence ID" value="OHA82997.1"/>
    <property type="molecule type" value="Genomic_DNA"/>
</dbReference>
<sequence>MKNIKLTKEEKDILESAERGELLSVKKGNLAQYSRIAKATLAKNKTISIRISEVDLLKLKGKAAQEGMPYQTLISSSLHRLVS</sequence>
<dbReference type="Pfam" id="PF12441">
    <property type="entry name" value="CopG_antitoxin"/>
    <property type="match status" value="1"/>
</dbReference>